<feature type="region of interest" description="Disordered" evidence="1">
    <location>
        <begin position="31"/>
        <end position="81"/>
    </location>
</feature>
<sequence length="131" mass="14188">MCVRQPSLTRPCPWPDHAALFVLRLFVTSAPNSSPVGRAVTKESKGKESKGKHRKGKESKGKESKGKDRKGKDSKRSKLLFTSPEADLEAHNLVTVPACRLTGIHKSLSQPILLNLDSATLLATSLSCARA</sequence>
<organism evidence="2 3">
    <name type="scientific">Microdochium trichocladiopsis</name>
    <dbReference type="NCBI Taxonomy" id="1682393"/>
    <lineage>
        <taxon>Eukaryota</taxon>
        <taxon>Fungi</taxon>
        <taxon>Dikarya</taxon>
        <taxon>Ascomycota</taxon>
        <taxon>Pezizomycotina</taxon>
        <taxon>Sordariomycetes</taxon>
        <taxon>Xylariomycetidae</taxon>
        <taxon>Xylariales</taxon>
        <taxon>Microdochiaceae</taxon>
        <taxon>Microdochium</taxon>
    </lineage>
</organism>
<feature type="compositionally biased region" description="Basic and acidic residues" evidence="1">
    <location>
        <begin position="40"/>
        <end position="49"/>
    </location>
</feature>
<keyword evidence="3" id="KW-1185">Reference proteome</keyword>
<accession>A0A9P8YCX6</accession>
<proteinExistence type="predicted"/>
<feature type="compositionally biased region" description="Basic and acidic residues" evidence="1">
    <location>
        <begin position="58"/>
        <end position="76"/>
    </location>
</feature>
<comment type="caution">
    <text evidence="2">The sequence shown here is derived from an EMBL/GenBank/DDBJ whole genome shotgun (WGS) entry which is preliminary data.</text>
</comment>
<gene>
    <name evidence="2" type="ORF">B0I36DRAFT_428859</name>
</gene>
<dbReference type="RefSeq" id="XP_046014605.1">
    <property type="nucleotide sequence ID" value="XM_046162471.1"/>
</dbReference>
<evidence type="ECO:0000256" key="1">
    <source>
        <dbReference type="SAM" id="MobiDB-lite"/>
    </source>
</evidence>
<evidence type="ECO:0000313" key="3">
    <source>
        <dbReference type="Proteomes" id="UP000756346"/>
    </source>
</evidence>
<dbReference type="GeneID" id="70192017"/>
<dbReference type="AlphaFoldDB" id="A0A9P8YCX6"/>
<reference evidence="2" key="1">
    <citation type="journal article" date="2021" name="Nat. Commun.">
        <title>Genetic determinants of endophytism in the Arabidopsis root mycobiome.</title>
        <authorList>
            <person name="Mesny F."/>
            <person name="Miyauchi S."/>
            <person name="Thiergart T."/>
            <person name="Pickel B."/>
            <person name="Atanasova L."/>
            <person name="Karlsson M."/>
            <person name="Huettel B."/>
            <person name="Barry K.W."/>
            <person name="Haridas S."/>
            <person name="Chen C."/>
            <person name="Bauer D."/>
            <person name="Andreopoulos W."/>
            <person name="Pangilinan J."/>
            <person name="LaButti K."/>
            <person name="Riley R."/>
            <person name="Lipzen A."/>
            <person name="Clum A."/>
            <person name="Drula E."/>
            <person name="Henrissat B."/>
            <person name="Kohler A."/>
            <person name="Grigoriev I.V."/>
            <person name="Martin F.M."/>
            <person name="Hacquard S."/>
        </authorList>
    </citation>
    <scope>NUCLEOTIDE SEQUENCE</scope>
    <source>
        <strain evidence="2">MPI-CAGE-CH-0230</strain>
    </source>
</reference>
<protein>
    <submittedName>
        <fullName evidence="2">Uncharacterized protein</fullName>
    </submittedName>
</protein>
<evidence type="ECO:0000313" key="2">
    <source>
        <dbReference type="EMBL" id="KAH7034512.1"/>
    </source>
</evidence>
<dbReference type="Proteomes" id="UP000756346">
    <property type="component" value="Unassembled WGS sequence"/>
</dbReference>
<dbReference type="EMBL" id="JAGTJQ010000003">
    <property type="protein sequence ID" value="KAH7034512.1"/>
    <property type="molecule type" value="Genomic_DNA"/>
</dbReference>
<name>A0A9P8YCX6_9PEZI</name>